<dbReference type="SMART" id="SM00267">
    <property type="entry name" value="GGDEF"/>
    <property type="match status" value="1"/>
</dbReference>
<protein>
    <recommendedName>
        <fullName evidence="8">GGDEF domain-containing protein</fullName>
    </recommendedName>
</protein>
<keyword evidence="1" id="KW-0812">Transmembrane</keyword>
<dbReference type="FunFam" id="3.30.70.270:FF:000001">
    <property type="entry name" value="Diguanylate cyclase domain protein"/>
    <property type="match status" value="1"/>
</dbReference>
<dbReference type="EMBL" id="BJNG01000015">
    <property type="protein sequence ID" value="GEC19695.1"/>
    <property type="molecule type" value="Genomic_DNA"/>
</dbReference>
<dbReference type="InterPro" id="IPR003660">
    <property type="entry name" value="HAMP_dom"/>
</dbReference>
<dbReference type="CDD" id="cd01949">
    <property type="entry name" value="GGDEF"/>
    <property type="match status" value="1"/>
</dbReference>
<dbReference type="GO" id="GO:0007165">
    <property type="term" value="P:signal transduction"/>
    <property type="evidence" value="ECO:0007669"/>
    <property type="project" value="InterPro"/>
</dbReference>
<proteinExistence type="predicted"/>
<feature type="domain" description="GGDEF" evidence="5">
    <location>
        <begin position="110"/>
        <end position="241"/>
    </location>
</feature>
<reference evidence="6 7" key="1">
    <citation type="submission" date="2019-06" db="EMBL/GenBank/DDBJ databases">
        <title>Whole genome shotgun sequence of Pseudonocardia hydrocarbonoxydans NBRC 14498.</title>
        <authorList>
            <person name="Hosoyama A."/>
            <person name="Uohara A."/>
            <person name="Ohji S."/>
            <person name="Ichikawa N."/>
        </authorList>
    </citation>
    <scope>NUCLEOTIDE SEQUENCE [LARGE SCALE GENOMIC DNA]</scope>
    <source>
        <strain evidence="6 7">NBRC 14498</strain>
    </source>
</reference>
<dbReference type="SMART" id="SM00052">
    <property type="entry name" value="EAL"/>
    <property type="match status" value="1"/>
</dbReference>
<dbReference type="Gene3D" id="3.30.70.270">
    <property type="match status" value="1"/>
</dbReference>
<dbReference type="PROSITE" id="PS50887">
    <property type="entry name" value="GGDEF"/>
    <property type="match status" value="1"/>
</dbReference>
<sequence>MATPPDDRLDQLLELVVELASGDTGARMTPSPAADEIDAVIVGVNMLAEELQALNGDLEARVTERTVQLEQAHLQLERLALYDPLTGLANRTLLGDRISLAMAHADRGAAPPAVLLLDLDGFKAVNDSFGHPVGDLLLVEIGRRLREMVRETDTVARLGGDEFALVVVDAGHEQVLAMAERIRVALQAPVQAGEQSCWVSASIGVCFAVRGQDAATLLRDADTAMYAAKNGARGSVQVYEPRMHATALSRVLLAEDLRVAIADDQLLVHYQPIVDLTTGRTTGVEALVRWEHPERGLLAPAEFVGVAEDTGLVTALDRWVLRTAVAQLAAWRSGFLRGHEFAMHVNVSPIELRTPRFAEGVLDCLAEHGVPPGDLVLEMTESHLMGEDAGTLSALEQLRTAGIAVAIDDFGTGYSSVGYLRRMFLDVVKIDRSLITGLDTDPQQHRVAAAILAIVDAFGLEAVAEGVETAEQAERLRALGCRYGQGYLWGLPLPAEGMTALLVVSAAMNPP</sequence>
<evidence type="ECO:0000259" key="4">
    <source>
        <dbReference type="PROSITE" id="PS50885"/>
    </source>
</evidence>
<keyword evidence="2" id="KW-1133">Transmembrane helix</keyword>
<dbReference type="PROSITE" id="PS50883">
    <property type="entry name" value="EAL"/>
    <property type="match status" value="1"/>
</dbReference>
<dbReference type="RefSeq" id="WP_141278232.1">
    <property type="nucleotide sequence ID" value="NZ_BAAARZ010000046.1"/>
</dbReference>
<dbReference type="PANTHER" id="PTHR44757">
    <property type="entry name" value="DIGUANYLATE CYCLASE DGCP"/>
    <property type="match status" value="1"/>
</dbReference>
<dbReference type="Proteomes" id="UP000320338">
    <property type="component" value="Unassembled WGS sequence"/>
</dbReference>
<dbReference type="AlphaFoldDB" id="A0A4Y3WLN9"/>
<dbReference type="InterPro" id="IPR029787">
    <property type="entry name" value="Nucleotide_cyclase"/>
</dbReference>
<dbReference type="GO" id="GO:0016020">
    <property type="term" value="C:membrane"/>
    <property type="evidence" value="ECO:0007669"/>
    <property type="project" value="InterPro"/>
</dbReference>
<dbReference type="InterPro" id="IPR000160">
    <property type="entry name" value="GGDEF_dom"/>
</dbReference>
<accession>A0A4Y3WLN9</accession>
<keyword evidence="2" id="KW-0472">Membrane</keyword>
<dbReference type="Pfam" id="PF00990">
    <property type="entry name" value="GGDEF"/>
    <property type="match status" value="1"/>
</dbReference>
<dbReference type="NCBIfam" id="TIGR00254">
    <property type="entry name" value="GGDEF"/>
    <property type="match status" value="1"/>
</dbReference>
<dbReference type="SUPFAM" id="SSF141868">
    <property type="entry name" value="EAL domain-like"/>
    <property type="match status" value="1"/>
</dbReference>
<dbReference type="InterPro" id="IPR052155">
    <property type="entry name" value="Biofilm_reg_signaling"/>
</dbReference>
<dbReference type="SUPFAM" id="SSF55073">
    <property type="entry name" value="Nucleotide cyclase"/>
    <property type="match status" value="1"/>
</dbReference>
<evidence type="ECO:0000313" key="6">
    <source>
        <dbReference type="EMBL" id="GEC19695.1"/>
    </source>
</evidence>
<comment type="caution">
    <text evidence="6">The sequence shown here is derived from an EMBL/GenBank/DDBJ whole genome shotgun (WGS) entry which is preliminary data.</text>
</comment>
<evidence type="ECO:0000256" key="2">
    <source>
        <dbReference type="ARBA" id="ARBA00022989"/>
    </source>
</evidence>
<keyword evidence="7" id="KW-1185">Reference proteome</keyword>
<organism evidence="6 7">
    <name type="scientific">Pseudonocardia hydrocarbonoxydans</name>
    <dbReference type="NCBI Taxonomy" id="76726"/>
    <lineage>
        <taxon>Bacteria</taxon>
        <taxon>Bacillati</taxon>
        <taxon>Actinomycetota</taxon>
        <taxon>Actinomycetes</taxon>
        <taxon>Pseudonocardiales</taxon>
        <taxon>Pseudonocardiaceae</taxon>
        <taxon>Pseudonocardia</taxon>
    </lineage>
</organism>
<dbReference type="InterPro" id="IPR043128">
    <property type="entry name" value="Rev_trsase/Diguanyl_cyclase"/>
</dbReference>
<dbReference type="InterPro" id="IPR001633">
    <property type="entry name" value="EAL_dom"/>
</dbReference>
<gene>
    <name evidence="6" type="ORF">PHY01_19780</name>
</gene>
<evidence type="ECO:0008006" key="8">
    <source>
        <dbReference type="Google" id="ProtNLM"/>
    </source>
</evidence>
<evidence type="ECO:0000256" key="1">
    <source>
        <dbReference type="ARBA" id="ARBA00022692"/>
    </source>
</evidence>
<dbReference type="PANTHER" id="PTHR44757:SF2">
    <property type="entry name" value="BIOFILM ARCHITECTURE MAINTENANCE PROTEIN MBAA"/>
    <property type="match status" value="1"/>
</dbReference>
<name>A0A4Y3WLN9_9PSEU</name>
<evidence type="ECO:0000313" key="7">
    <source>
        <dbReference type="Proteomes" id="UP000320338"/>
    </source>
</evidence>
<dbReference type="Pfam" id="PF00563">
    <property type="entry name" value="EAL"/>
    <property type="match status" value="1"/>
</dbReference>
<evidence type="ECO:0000259" key="5">
    <source>
        <dbReference type="PROSITE" id="PS50887"/>
    </source>
</evidence>
<dbReference type="Gene3D" id="3.20.20.450">
    <property type="entry name" value="EAL domain"/>
    <property type="match status" value="1"/>
</dbReference>
<dbReference type="CDD" id="cd01948">
    <property type="entry name" value="EAL"/>
    <property type="match status" value="1"/>
</dbReference>
<dbReference type="PROSITE" id="PS50885">
    <property type="entry name" value="HAMP"/>
    <property type="match status" value="1"/>
</dbReference>
<dbReference type="InterPro" id="IPR035919">
    <property type="entry name" value="EAL_sf"/>
</dbReference>
<evidence type="ECO:0000259" key="3">
    <source>
        <dbReference type="PROSITE" id="PS50883"/>
    </source>
</evidence>
<dbReference type="OrthoDB" id="23692at2"/>
<feature type="domain" description="HAMP" evidence="4">
    <location>
        <begin position="8"/>
        <end position="56"/>
    </location>
</feature>
<feature type="domain" description="EAL" evidence="3">
    <location>
        <begin position="250"/>
        <end position="506"/>
    </location>
</feature>